<reference evidence="3 4" key="1">
    <citation type="journal article" date="2021" name="Hortic Res">
        <title>The domestication of Cucurbita argyrosperma as revealed by the genome of its wild relative.</title>
        <authorList>
            <person name="Barrera-Redondo J."/>
            <person name="Sanchez-de la Vega G."/>
            <person name="Aguirre-Liguori J.A."/>
            <person name="Castellanos-Morales G."/>
            <person name="Gutierrez-Guerrero Y.T."/>
            <person name="Aguirre-Dugua X."/>
            <person name="Aguirre-Planter E."/>
            <person name="Tenaillon M.I."/>
            <person name="Lira-Saade R."/>
            <person name="Eguiarte L.E."/>
        </authorList>
    </citation>
    <scope>NUCLEOTIDE SEQUENCE [LARGE SCALE GENOMIC DNA]</scope>
    <source>
        <strain evidence="3">JBR-2021</strain>
    </source>
</reference>
<evidence type="ECO:0000313" key="3">
    <source>
        <dbReference type="EMBL" id="KAG6570557.1"/>
    </source>
</evidence>
<evidence type="ECO:0000313" key="4">
    <source>
        <dbReference type="Proteomes" id="UP000685013"/>
    </source>
</evidence>
<evidence type="ECO:0000256" key="2">
    <source>
        <dbReference type="SAM" id="SignalP"/>
    </source>
</evidence>
<name>A0AAV6LUC7_9ROSI</name>
<accession>A0AAV6LUC7</accession>
<feature type="compositionally biased region" description="Acidic residues" evidence="1">
    <location>
        <begin position="94"/>
        <end position="104"/>
    </location>
</feature>
<evidence type="ECO:0000256" key="1">
    <source>
        <dbReference type="SAM" id="MobiDB-lite"/>
    </source>
</evidence>
<dbReference type="EMBL" id="JAGKQH010000020">
    <property type="protein sequence ID" value="KAG6570557.1"/>
    <property type="molecule type" value="Genomic_DNA"/>
</dbReference>
<comment type="caution">
    <text evidence="3">The sequence shown here is derived from an EMBL/GenBank/DDBJ whole genome shotgun (WGS) entry which is preliminary data.</text>
</comment>
<feature type="signal peptide" evidence="2">
    <location>
        <begin position="1"/>
        <end position="27"/>
    </location>
</feature>
<feature type="non-terminal residue" evidence="3">
    <location>
        <position position="1"/>
    </location>
</feature>
<organism evidence="3 4">
    <name type="scientific">Cucurbita argyrosperma subsp. sororia</name>
    <dbReference type="NCBI Taxonomy" id="37648"/>
    <lineage>
        <taxon>Eukaryota</taxon>
        <taxon>Viridiplantae</taxon>
        <taxon>Streptophyta</taxon>
        <taxon>Embryophyta</taxon>
        <taxon>Tracheophyta</taxon>
        <taxon>Spermatophyta</taxon>
        <taxon>Magnoliopsida</taxon>
        <taxon>eudicotyledons</taxon>
        <taxon>Gunneridae</taxon>
        <taxon>Pentapetalae</taxon>
        <taxon>rosids</taxon>
        <taxon>fabids</taxon>
        <taxon>Cucurbitales</taxon>
        <taxon>Cucurbitaceae</taxon>
        <taxon>Cucurbiteae</taxon>
        <taxon>Cucurbita</taxon>
    </lineage>
</organism>
<dbReference type="Proteomes" id="UP000685013">
    <property type="component" value="Chromosome 20"/>
</dbReference>
<feature type="region of interest" description="Disordered" evidence="1">
    <location>
        <begin position="88"/>
        <end position="115"/>
    </location>
</feature>
<feature type="chain" id="PRO_5043843168" evidence="2">
    <location>
        <begin position="28"/>
        <end position="115"/>
    </location>
</feature>
<feature type="region of interest" description="Disordered" evidence="1">
    <location>
        <begin position="37"/>
        <end position="67"/>
    </location>
</feature>
<gene>
    <name evidence="3" type="ORF">SDJN03_29472</name>
</gene>
<dbReference type="AlphaFoldDB" id="A0AAV6LUC7"/>
<sequence length="115" mass="12881">MAVSRRLALLSLGTILLCLLFTRAAIAESDYGDDIHTVRHSSDSDNCNREQPYKGDQCREENDGVEDEDFDDTYKIVNNVAIRLSASGSKLREAEEEDDLPVPEEEIRNLSIVGH</sequence>
<protein>
    <submittedName>
        <fullName evidence="3">Uncharacterized protein</fullName>
    </submittedName>
</protein>
<feature type="compositionally biased region" description="Basic and acidic residues" evidence="1">
    <location>
        <begin position="37"/>
        <end position="62"/>
    </location>
</feature>
<keyword evidence="4" id="KW-1185">Reference proteome</keyword>
<keyword evidence="2" id="KW-0732">Signal</keyword>
<proteinExistence type="predicted"/>